<dbReference type="PROSITE" id="PS51379">
    <property type="entry name" value="4FE4S_FER_2"/>
    <property type="match status" value="2"/>
</dbReference>
<evidence type="ECO:0000256" key="2">
    <source>
        <dbReference type="ARBA" id="ARBA00022485"/>
    </source>
</evidence>
<dbReference type="InterPro" id="IPR026902">
    <property type="entry name" value="RnfC_N"/>
</dbReference>
<keyword evidence="4" id="KW-0677">Repeat</keyword>
<evidence type="ECO:0000256" key="6">
    <source>
        <dbReference type="ARBA" id="ARBA00023004"/>
    </source>
</evidence>
<evidence type="ECO:0000256" key="5">
    <source>
        <dbReference type="ARBA" id="ARBA00022982"/>
    </source>
</evidence>
<dbReference type="SUPFAM" id="SSF51230">
    <property type="entry name" value="Single hybrid motif"/>
    <property type="match status" value="1"/>
</dbReference>
<dbReference type="NCBIfam" id="NF003454">
    <property type="entry name" value="PRK05035.1"/>
    <property type="match status" value="1"/>
</dbReference>
<dbReference type="Gene3D" id="3.30.70.20">
    <property type="match status" value="1"/>
</dbReference>
<dbReference type="InterPro" id="IPR011053">
    <property type="entry name" value="Single_hybrid_motif"/>
</dbReference>
<organism evidence="10">
    <name type="scientific">hydrothermal vent metagenome</name>
    <dbReference type="NCBI Taxonomy" id="652676"/>
    <lineage>
        <taxon>unclassified sequences</taxon>
        <taxon>metagenomes</taxon>
        <taxon>ecological metagenomes</taxon>
    </lineage>
</organism>
<evidence type="ECO:0000313" key="10">
    <source>
        <dbReference type="EMBL" id="VAW49613.1"/>
    </source>
</evidence>
<proteinExistence type="inferred from homology"/>
<dbReference type="InterPro" id="IPR017900">
    <property type="entry name" value="4Fe4S_Fe_S_CS"/>
</dbReference>
<dbReference type="InterPro" id="IPR037225">
    <property type="entry name" value="Nuo51_FMN-bd_sf"/>
</dbReference>
<feature type="compositionally biased region" description="Basic and acidic residues" evidence="8">
    <location>
        <begin position="577"/>
        <end position="587"/>
    </location>
</feature>
<dbReference type="InterPro" id="IPR010208">
    <property type="entry name" value="Ion_transpt_RnfC/RsxC"/>
</dbReference>
<keyword evidence="5" id="KW-0249">Electron transport</keyword>
<keyword evidence="2" id="KW-0004">4Fe-4S</keyword>
<dbReference type="Gene3D" id="3.40.50.11540">
    <property type="entry name" value="NADH-ubiquinone oxidoreductase 51kDa subunit"/>
    <property type="match status" value="1"/>
</dbReference>
<dbReference type="HAMAP" id="MF_00461">
    <property type="entry name" value="RsxC_RnfC"/>
    <property type="match status" value="1"/>
</dbReference>
<name>A0A3B0WBC5_9ZZZZ</name>
<feature type="domain" description="4Fe-4S ferredoxin-type" evidence="9">
    <location>
        <begin position="425"/>
        <end position="454"/>
    </location>
</feature>
<dbReference type="SUPFAM" id="SSF46548">
    <property type="entry name" value="alpha-helical ferredoxin"/>
    <property type="match status" value="1"/>
</dbReference>
<dbReference type="AlphaFoldDB" id="A0A3B0WBC5"/>
<dbReference type="FunFam" id="3.30.70.20:FF:000044">
    <property type="entry name" value="Ion-translocating oxidoreductase complex subunit C"/>
    <property type="match status" value="1"/>
</dbReference>
<accession>A0A3B0WBC5</accession>
<evidence type="ECO:0000256" key="3">
    <source>
        <dbReference type="ARBA" id="ARBA00022723"/>
    </source>
</evidence>
<evidence type="ECO:0000259" key="9">
    <source>
        <dbReference type="PROSITE" id="PS51379"/>
    </source>
</evidence>
<reference evidence="10" key="1">
    <citation type="submission" date="2018-06" db="EMBL/GenBank/DDBJ databases">
        <authorList>
            <person name="Zhirakovskaya E."/>
        </authorList>
    </citation>
    <scope>NUCLEOTIDE SEQUENCE</scope>
</reference>
<sequence>MIARSSFVRTLAQGIAAVYPAAKRWLHRFHGGVYPAHHKSLSLQHPIKETFIPDTLTLPVKLITGQKLEWLIKVGDVVQKNQCLIQTAKENKKGLFVPIHAPTSGTIKAITNAEFPHPSGLETQAIIIASDFKQNVIKNALHVTGEQPNTPQQLKEILLHSGIVGLGGAGFPTYAKIPLQKGQIQTLIINGAECEPFITCDDVLMQTQADQIMQGADIVASALGIQQITCGIESNKPLAIQAIKQAAQHIGGGTFSLQTLETVYPVGGEKQLILELTGIEIPVKTHAIDSGVLVFNIATFAAIFRAVTLGEPLTQRLITVAGFGLHTSYNTYALFGTPFIALANLGQPKQPIEYPLIMGGPMMGFKVVHNDVPVIKTTNCILVNPPEPTSFTMPCIRCGECMDACPVNLLPQQMYWHSQAHEFDKVEKLNVFDCIECGCCSYVCPSHIPLVQYYRHAKSAIKTQHQEQQAAELAKQRYEFRQARIEREKQAREARLKAKKEAVKKNSTPQSSKATTAKPSAAAAAARAAAAKRAAQVNKKVDSDANKHSVPPPLSARQKAIETAQKQAASKVGSKVEANKDPRDSAKKAAKKAAAMAAAKRRAQAKKTTEETATNEIDQAKPSPCVQPEVKTDRQPDTKQDSVKDEAKMKRQKAVEAAKKRAAERKAARQSQQETSE</sequence>
<dbReference type="EMBL" id="UOFB01000365">
    <property type="protein sequence ID" value="VAW49613.1"/>
    <property type="molecule type" value="Genomic_DNA"/>
</dbReference>
<dbReference type="SUPFAM" id="SSF142019">
    <property type="entry name" value="Nqo1 FMN-binding domain-like"/>
    <property type="match status" value="1"/>
</dbReference>
<evidence type="ECO:0000256" key="8">
    <source>
        <dbReference type="SAM" id="MobiDB-lite"/>
    </source>
</evidence>
<feature type="compositionally biased region" description="Basic and acidic residues" evidence="8">
    <location>
        <begin position="630"/>
        <end position="667"/>
    </location>
</feature>
<keyword evidence="7" id="KW-0411">Iron-sulfur</keyword>
<keyword evidence="3" id="KW-0479">Metal-binding</keyword>
<feature type="compositionally biased region" description="Low complexity" evidence="8">
    <location>
        <begin position="511"/>
        <end position="535"/>
    </location>
</feature>
<feature type="domain" description="4Fe-4S ferredoxin-type" evidence="9">
    <location>
        <begin position="386"/>
        <end position="415"/>
    </location>
</feature>
<dbReference type="GO" id="GO:0016020">
    <property type="term" value="C:membrane"/>
    <property type="evidence" value="ECO:0007669"/>
    <property type="project" value="InterPro"/>
</dbReference>
<gene>
    <name evidence="10" type="ORF">MNBD_GAMMA04-114</name>
</gene>
<dbReference type="PANTHER" id="PTHR43034">
    <property type="entry name" value="ION-TRANSLOCATING OXIDOREDUCTASE COMPLEX SUBUNIT C"/>
    <property type="match status" value="1"/>
</dbReference>
<feature type="compositionally biased region" description="Basic and acidic residues" evidence="8">
    <location>
        <begin position="489"/>
        <end position="504"/>
    </location>
</feature>
<dbReference type="NCBIfam" id="TIGR01945">
    <property type="entry name" value="rnfC"/>
    <property type="match status" value="1"/>
</dbReference>
<dbReference type="GO" id="GO:0046872">
    <property type="term" value="F:metal ion binding"/>
    <property type="evidence" value="ECO:0007669"/>
    <property type="project" value="UniProtKB-KW"/>
</dbReference>
<dbReference type="GO" id="GO:0051539">
    <property type="term" value="F:4 iron, 4 sulfur cluster binding"/>
    <property type="evidence" value="ECO:0007669"/>
    <property type="project" value="UniProtKB-KW"/>
</dbReference>
<dbReference type="PANTHER" id="PTHR43034:SF2">
    <property type="entry name" value="ION-TRANSLOCATING OXIDOREDUCTASE COMPLEX SUBUNIT C"/>
    <property type="match status" value="1"/>
</dbReference>
<protein>
    <submittedName>
        <fullName evidence="10">Electron transport complex protein RnfC</fullName>
    </submittedName>
</protein>
<dbReference type="GO" id="GO:0009055">
    <property type="term" value="F:electron transfer activity"/>
    <property type="evidence" value="ECO:0007669"/>
    <property type="project" value="InterPro"/>
</dbReference>
<evidence type="ECO:0000256" key="7">
    <source>
        <dbReference type="ARBA" id="ARBA00023014"/>
    </source>
</evidence>
<dbReference type="Pfam" id="PF01512">
    <property type="entry name" value="Complex1_51K"/>
    <property type="match status" value="1"/>
</dbReference>
<keyword evidence="1" id="KW-0813">Transport</keyword>
<dbReference type="InterPro" id="IPR011538">
    <property type="entry name" value="Nuo51_FMN-bd"/>
</dbReference>
<keyword evidence="6" id="KW-0408">Iron</keyword>
<dbReference type="Pfam" id="PF13375">
    <property type="entry name" value="RnfC_N"/>
    <property type="match status" value="1"/>
</dbReference>
<evidence type="ECO:0000256" key="4">
    <source>
        <dbReference type="ARBA" id="ARBA00022737"/>
    </source>
</evidence>
<feature type="region of interest" description="Disordered" evidence="8">
    <location>
        <begin position="489"/>
        <end position="677"/>
    </location>
</feature>
<dbReference type="InterPro" id="IPR017896">
    <property type="entry name" value="4Fe4S_Fe-S-bd"/>
</dbReference>
<dbReference type="PROSITE" id="PS00198">
    <property type="entry name" value="4FE4S_FER_1"/>
    <property type="match status" value="2"/>
</dbReference>
<dbReference type="Pfam" id="PF12838">
    <property type="entry name" value="Fer4_7"/>
    <property type="match status" value="1"/>
</dbReference>
<evidence type="ECO:0000256" key="1">
    <source>
        <dbReference type="ARBA" id="ARBA00022448"/>
    </source>
</evidence>